<evidence type="ECO:0000313" key="1">
    <source>
        <dbReference type="EMBL" id="KAK2164427.1"/>
    </source>
</evidence>
<sequence length="62" mass="7899">MCMVDHLTYLLNHWIIFFLNYISDLHDTMVEGREFHSLWWRRNWFQMFTECLPEDLVLYWIE</sequence>
<accession>A0AAD9K409</accession>
<keyword evidence="2" id="KW-1185">Reference proteome</keyword>
<protein>
    <submittedName>
        <fullName evidence="1">Uncharacterized protein</fullName>
    </submittedName>
</protein>
<comment type="caution">
    <text evidence="1">The sequence shown here is derived from an EMBL/GenBank/DDBJ whole genome shotgun (WGS) entry which is preliminary data.</text>
</comment>
<reference evidence="1" key="1">
    <citation type="journal article" date="2023" name="Mol. Biol. Evol.">
        <title>Third-Generation Sequencing Reveals the Adaptive Role of the Epigenome in Three Deep-Sea Polychaetes.</title>
        <authorList>
            <person name="Perez M."/>
            <person name="Aroh O."/>
            <person name="Sun Y."/>
            <person name="Lan Y."/>
            <person name="Juniper S.K."/>
            <person name="Young C.R."/>
            <person name="Angers B."/>
            <person name="Qian P.Y."/>
        </authorList>
    </citation>
    <scope>NUCLEOTIDE SEQUENCE</scope>
    <source>
        <strain evidence="1">R07B-5</strain>
    </source>
</reference>
<organism evidence="1 2">
    <name type="scientific">Ridgeia piscesae</name>
    <name type="common">Tubeworm</name>
    <dbReference type="NCBI Taxonomy" id="27915"/>
    <lineage>
        <taxon>Eukaryota</taxon>
        <taxon>Metazoa</taxon>
        <taxon>Spiralia</taxon>
        <taxon>Lophotrochozoa</taxon>
        <taxon>Annelida</taxon>
        <taxon>Polychaeta</taxon>
        <taxon>Sedentaria</taxon>
        <taxon>Canalipalpata</taxon>
        <taxon>Sabellida</taxon>
        <taxon>Siboglinidae</taxon>
        <taxon>Ridgeia</taxon>
    </lineage>
</organism>
<gene>
    <name evidence="1" type="ORF">NP493_1412g00017</name>
</gene>
<name>A0AAD9K409_RIDPI</name>
<dbReference type="AlphaFoldDB" id="A0AAD9K409"/>
<proteinExistence type="predicted"/>
<dbReference type="Proteomes" id="UP001209878">
    <property type="component" value="Unassembled WGS sequence"/>
</dbReference>
<dbReference type="EMBL" id="JAODUO010001412">
    <property type="protein sequence ID" value="KAK2164427.1"/>
    <property type="molecule type" value="Genomic_DNA"/>
</dbReference>
<evidence type="ECO:0000313" key="2">
    <source>
        <dbReference type="Proteomes" id="UP001209878"/>
    </source>
</evidence>